<dbReference type="RefSeq" id="WP_154314222.1">
    <property type="nucleotide sequence ID" value="NZ_WKRA01000003.1"/>
</dbReference>
<evidence type="ECO:0000256" key="9">
    <source>
        <dbReference type="ARBA" id="ARBA00023186"/>
    </source>
</evidence>
<dbReference type="PROSITE" id="PS00329">
    <property type="entry name" value="HSP70_2"/>
    <property type="match status" value="1"/>
</dbReference>
<dbReference type="InterPro" id="IPR043129">
    <property type="entry name" value="ATPase_NBD"/>
</dbReference>
<organism evidence="14 15">
    <name type="scientific">Eubacterium ramulus</name>
    <dbReference type="NCBI Taxonomy" id="39490"/>
    <lineage>
        <taxon>Bacteria</taxon>
        <taxon>Bacillati</taxon>
        <taxon>Bacillota</taxon>
        <taxon>Clostridia</taxon>
        <taxon>Eubacteriales</taxon>
        <taxon>Eubacteriaceae</taxon>
        <taxon>Eubacterium</taxon>
    </lineage>
</organism>
<comment type="function">
    <text evidence="1">Acts as a chaperone.</text>
</comment>
<comment type="similarity">
    <text evidence="2 13">Belongs to the heat shock protein 70 family.</text>
</comment>
<evidence type="ECO:0000256" key="3">
    <source>
        <dbReference type="ARBA" id="ARBA00014415"/>
    </source>
</evidence>
<reference evidence="14 15" key="1">
    <citation type="journal article" date="2019" name="Nat. Med.">
        <title>A library of human gut bacterial isolates paired with longitudinal multiomics data enables mechanistic microbiome research.</title>
        <authorList>
            <person name="Poyet M."/>
            <person name="Groussin M."/>
            <person name="Gibbons S.M."/>
            <person name="Avila-Pacheco J."/>
            <person name="Jiang X."/>
            <person name="Kearney S.M."/>
            <person name="Perrotta A.R."/>
            <person name="Berdy B."/>
            <person name="Zhao S."/>
            <person name="Lieberman T.D."/>
            <person name="Swanson P.K."/>
            <person name="Smith M."/>
            <person name="Roesemann S."/>
            <person name="Alexander J.E."/>
            <person name="Rich S.A."/>
            <person name="Livny J."/>
            <person name="Vlamakis H."/>
            <person name="Clish C."/>
            <person name="Bullock K."/>
            <person name="Deik A."/>
            <person name="Scott J."/>
            <person name="Pierce K.A."/>
            <person name="Xavier R.J."/>
            <person name="Alm E.J."/>
        </authorList>
    </citation>
    <scope>NUCLEOTIDE SEQUENCE [LARGE SCALE GENOMIC DNA]</scope>
    <source>
        <strain evidence="14 15">BIOML-A3</strain>
    </source>
</reference>
<evidence type="ECO:0000256" key="11">
    <source>
        <dbReference type="ARBA" id="ARBA00030945"/>
    </source>
</evidence>
<dbReference type="GO" id="GO:0005524">
    <property type="term" value="F:ATP binding"/>
    <property type="evidence" value="ECO:0007669"/>
    <property type="project" value="UniProtKB-KW"/>
</dbReference>
<dbReference type="InterPro" id="IPR018181">
    <property type="entry name" value="Heat_shock_70_CS"/>
</dbReference>
<evidence type="ECO:0000256" key="1">
    <source>
        <dbReference type="ARBA" id="ARBA00002290"/>
    </source>
</evidence>
<keyword evidence="7 13" id="KW-0067">ATP-binding</keyword>
<keyword evidence="5" id="KW-0597">Phosphoprotein</keyword>
<name>A0A844DX04_EUBRA</name>
<evidence type="ECO:0000256" key="8">
    <source>
        <dbReference type="ARBA" id="ARBA00023016"/>
    </source>
</evidence>
<dbReference type="PANTHER" id="PTHR19375">
    <property type="entry name" value="HEAT SHOCK PROTEIN 70KDA"/>
    <property type="match status" value="1"/>
</dbReference>
<evidence type="ECO:0000313" key="14">
    <source>
        <dbReference type="EMBL" id="MSD14985.1"/>
    </source>
</evidence>
<keyword evidence="9" id="KW-0143">Chaperone</keyword>
<dbReference type="SUPFAM" id="SSF53067">
    <property type="entry name" value="Actin-like ATPase domain"/>
    <property type="match status" value="2"/>
</dbReference>
<evidence type="ECO:0000256" key="13">
    <source>
        <dbReference type="RuleBase" id="RU003322"/>
    </source>
</evidence>
<protein>
    <recommendedName>
        <fullName evidence="3">Chaperone protein DnaK</fullName>
    </recommendedName>
    <alternativeName>
        <fullName evidence="4">Chaperone protein dnaK</fullName>
    </alternativeName>
    <alternativeName>
        <fullName evidence="12">HSP70</fullName>
    </alternativeName>
    <alternativeName>
        <fullName evidence="11">Heat shock 70 kDa protein</fullName>
    </alternativeName>
    <alternativeName>
        <fullName evidence="10">Heat shock protein 70</fullName>
    </alternativeName>
</protein>
<keyword evidence="8" id="KW-0346">Stress response</keyword>
<dbReference type="Gene3D" id="2.60.34.10">
    <property type="entry name" value="Substrate Binding Domain Of DNAk, Chain A, domain 1"/>
    <property type="match status" value="1"/>
</dbReference>
<dbReference type="SUPFAM" id="SSF100920">
    <property type="entry name" value="Heat shock protein 70kD (HSP70), peptide-binding domain"/>
    <property type="match status" value="1"/>
</dbReference>
<dbReference type="EMBL" id="WKRA01000003">
    <property type="protein sequence ID" value="MSD14985.1"/>
    <property type="molecule type" value="Genomic_DNA"/>
</dbReference>
<evidence type="ECO:0000256" key="2">
    <source>
        <dbReference type="ARBA" id="ARBA00007381"/>
    </source>
</evidence>
<comment type="caution">
    <text evidence="14">The sequence shown here is derived from an EMBL/GenBank/DDBJ whole genome shotgun (WGS) entry which is preliminary data.</text>
</comment>
<dbReference type="FunFam" id="3.30.420.40:FF:000071">
    <property type="entry name" value="Molecular chaperone DnaK"/>
    <property type="match status" value="1"/>
</dbReference>
<keyword evidence="6 13" id="KW-0547">Nucleotide-binding</keyword>
<evidence type="ECO:0000256" key="7">
    <source>
        <dbReference type="ARBA" id="ARBA00022840"/>
    </source>
</evidence>
<dbReference type="PRINTS" id="PR00301">
    <property type="entry name" value="HEATSHOCK70"/>
</dbReference>
<evidence type="ECO:0000256" key="5">
    <source>
        <dbReference type="ARBA" id="ARBA00022553"/>
    </source>
</evidence>
<evidence type="ECO:0000313" key="15">
    <source>
        <dbReference type="Proteomes" id="UP000431304"/>
    </source>
</evidence>
<dbReference type="InterPro" id="IPR013126">
    <property type="entry name" value="Hsp_70_fam"/>
</dbReference>
<gene>
    <name evidence="14" type="ORF">GKE72_02635</name>
</gene>
<sequence>MAILGIDLGTTNSLGAVYRNGKVELIPNRFGSFLTPSVVSVMEDGSVAVGQIAKERLITHPKDTAASFKKKMGTTQNYVLGGRNFLPEELSGFVISAIVEDARNYLQEDVEDVIISVPAYFHDKQRVATKRAGALAGVMVKRIINEPSAAALASYFDTRQEQLFLVFDFGGGTLDVSIVDCFDTMVEILAVSGDNHLGGDDFNEAIAGGFLKEHQLQQKCLSETEYAILLRQAEKCKIALSTLPETKMTAVIGGQTYQSVYTNERVMRESSGIWKRMQRVLRHALQDGRVSLEEINAVILAGGSGKMPLVQSYMEQLFEQTPLVTGFSDQLIARGLGLVCGVMERKDEVRDYVLTDICPFTLGTSVNNDADHQHPYMSAIIERNTVLPCSRVQRYYTVSDYQSEVKVDIRQGEEPYAEDNLQLGVLKVPIPKKKKGEECIDIRFTYDINGILEVEVTVVSNGKKVSKILSQNMDEKEIEKRMQQLQKLKIHPKDMTENRLMKERLQVLFEESLPETRDRILSYIEYFDQILASQDPRRIRRYRELLEQVIASMETYDPFEGMLEFPEWKEEDEGEGGSE</sequence>
<dbReference type="Gene3D" id="3.90.640.10">
    <property type="entry name" value="Actin, Chain A, domain 4"/>
    <property type="match status" value="1"/>
</dbReference>
<dbReference type="InterPro" id="IPR029047">
    <property type="entry name" value="HSP70_peptide-bd_sf"/>
</dbReference>
<accession>A0A844DX04</accession>
<evidence type="ECO:0000256" key="10">
    <source>
        <dbReference type="ARBA" id="ARBA00030019"/>
    </source>
</evidence>
<dbReference type="PROSITE" id="PS00297">
    <property type="entry name" value="HSP70_1"/>
    <property type="match status" value="1"/>
</dbReference>
<evidence type="ECO:0000256" key="6">
    <source>
        <dbReference type="ARBA" id="ARBA00022741"/>
    </source>
</evidence>
<dbReference type="Pfam" id="PF00012">
    <property type="entry name" value="HSP70"/>
    <property type="match status" value="1"/>
</dbReference>
<evidence type="ECO:0000256" key="4">
    <source>
        <dbReference type="ARBA" id="ARBA00017249"/>
    </source>
</evidence>
<dbReference type="Gene3D" id="3.30.420.40">
    <property type="match status" value="2"/>
</dbReference>
<dbReference type="AlphaFoldDB" id="A0A844DX04"/>
<proteinExistence type="inferred from homology"/>
<evidence type="ECO:0000256" key="12">
    <source>
        <dbReference type="ARBA" id="ARBA00033103"/>
    </source>
</evidence>
<dbReference type="GO" id="GO:0140662">
    <property type="term" value="F:ATP-dependent protein folding chaperone"/>
    <property type="evidence" value="ECO:0007669"/>
    <property type="project" value="InterPro"/>
</dbReference>
<dbReference type="Proteomes" id="UP000431304">
    <property type="component" value="Unassembled WGS sequence"/>
</dbReference>